<protein>
    <submittedName>
        <fullName evidence="2">Uncharacterized protein</fullName>
    </submittedName>
</protein>
<comment type="caution">
    <text evidence="2">The sequence shown here is derived from an EMBL/GenBank/DDBJ whole genome shotgun (WGS) entry which is preliminary data.</text>
</comment>
<proteinExistence type="predicted"/>
<feature type="region of interest" description="Disordered" evidence="1">
    <location>
        <begin position="37"/>
        <end position="69"/>
    </location>
</feature>
<organism evidence="2 3">
    <name type="scientific">Eumeta variegata</name>
    <name type="common">Bagworm moth</name>
    <name type="synonym">Eumeta japonica</name>
    <dbReference type="NCBI Taxonomy" id="151549"/>
    <lineage>
        <taxon>Eukaryota</taxon>
        <taxon>Metazoa</taxon>
        <taxon>Ecdysozoa</taxon>
        <taxon>Arthropoda</taxon>
        <taxon>Hexapoda</taxon>
        <taxon>Insecta</taxon>
        <taxon>Pterygota</taxon>
        <taxon>Neoptera</taxon>
        <taxon>Endopterygota</taxon>
        <taxon>Lepidoptera</taxon>
        <taxon>Glossata</taxon>
        <taxon>Ditrysia</taxon>
        <taxon>Tineoidea</taxon>
        <taxon>Psychidae</taxon>
        <taxon>Oiketicinae</taxon>
        <taxon>Eumeta</taxon>
    </lineage>
</organism>
<dbReference type="AlphaFoldDB" id="A0A4C1TY46"/>
<reference evidence="2 3" key="1">
    <citation type="journal article" date="2019" name="Commun. Biol.">
        <title>The bagworm genome reveals a unique fibroin gene that provides high tensile strength.</title>
        <authorList>
            <person name="Kono N."/>
            <person name="Nakamura H."/>
            <person name="Ohtoshi R."/>
            <person name="Tomita M."/>
            <person name="Numata K."/>
            <person name="Arakawa K."/>
        </authorList>
    </citation>
    <scope>NUCLEOTIDE SEQUENCE [LARGE SCALE GENOMIC DNA]</scope>
</reference>
<feature type="compositionally biased region" description="Polar residues" evidence="1">
    <location>
        <begin position="38"/>
        <end position="47"/>
    </location>
</feature>
<evidence type="ECO:0000313" key="2">
    <source>
        <dbReference type="EMBL" id="GBP18993.1"/>
    </source>
</evidence>
<dbReference type="EMBL" id="BGZK01000103">
    <property type="protein sequence ID" value="GBP18993.1"/>
    <property type="molecule type" value="Genomic_DNA"/>
</dbReference>
<sequence>MAKVKSITAVPVGVGDFRPILSRATRAFLNYDGPLQLPRSSSERQSLAATSAAKTASATTKRSIVREFPESRLRVRRPAQAIADDSGFAGPPLRVVLGGVLWRTLAECRRALRDALFRIPTGRVRKHRRSHCGG</sequence>
<feature type="compositionally biased region" description="Low complexity" evidence="1">
    <location>
        <begin position="48"/>
        <end position="61"/>
    </location>
</feature>
<accession>A0A4C1TY46</accession>
<name>A0A4C1TY46_EUMVA</name>
<evidence type="ECO:0000256" key="1">
    <source>
        <dbReference type="SAM" id="MobiDB-lite"/>
    </source>
</evidence>
<gene>
    <name evidence="2" type="ORF">EVAR_78461_1</name>
</gene>
<keyword evidence="3" id="KW-1185">Reference proteome</keyword>
<evidence type="ECO:0000313" key="3">
    <source>
        <dbReference type="Proteomes" id="UP000299102"/>
    </source>
</evidence>
<dbReference type="Proteomes" id="UP000299102">
    <property type="component" value="Unassembled WGS sequence"/>
</dbReference>